<dbReference type="GO" id="GO:0010468">
    <property type="term" value="P:regulation of gene expression"/>
    <property type="evidence" value="ECO:0007669"/>
    <property type="project" value="TreeGrafter"/>
</dbReference>
<feature type="region of interest" description="Disordered" evidence="8">
    <location>
        <begin position="111"/>
        <end position="130"/>
    </location>
</feature>
<dbReference type="AlphaFoldDB" id="A0A8C4WZ80"/>
<feature type="domain" description="C2H2-type" evidence="9">
    <location>
        <begin position="268"/>
        <end position="295"/>
    </location>
</feature>
<dbReference type="SUPFAM" id="SSF57667">
    <property type="entry name" value="beta-beta-alpha zinc fingers"/>
    <property type="match status" value="4"/>
</dbReference>
<evidence type="ECO:0000259" key="9">
    <source>
        <dbReference type="PROSITE" id="PS50157"/>
    </source>
</evidence>
<dbReference type="Ensembl" id="ENSEBUT00000021655.1">
    <property type="protein sequence ID" value="ENSEBUP00000021078.1"/>
    <property type="gene ID" value="ENSEBUG00000013031.1"/>
</dbReference>
<dbReference type="Pfam" id="PF00096">
    <property type="entry name" value="zf-C2H2"/>
    <property type="match status" value="7"/>
</dbReference>
<dbReference type="PROSITE" id="PS50157">
    <property type="entry name" value="ZINC_FINGER_C2H2_2"/>
    <property type="match status" value="7"/>
</dbReference>
<feature type="domain" description="C2H2-type" evidence="9">
    <location>
        <begin position="239"/>
        <end position="267"/>
    </location>
</feature>
<feature type="domain" description="C2H2-type" evidence="9">
    <location>
        <begin position="635"/>
        <end position="663"/>
    </location>
</feature>
<dbReference type="InterPro" id="IPR013087">
    <property type="entry name" value="Znf_C2H2_type"/>
</dbReference>
<proteinExistence type="predicted"/>
<accession>A0A8C4WZ80</accession>
<dbReference type="PANTHER" id="PTHR16515:SF49">
    <property type="entry name" value="GASTRULA ZINC FINGER PROTEIN XLCGF49.1-LIKE-RELATED"/>
    <property type="match status" value="1"/>
</dbReference>
<dbReference type="FunFam" id="3.30.160.60:FF:000929">
    <property type="entry name" value="Uncharacterized protein, isoform B"/>
    <property type="match status" value="1"/>
</dbReference>
<keyword evidence="4 7" id="KW-0863">Zinc-finger</keyword>
<evidence type="ECO:0000313" key="10">
    <source>
        <dbReference type="Ensembl" id="ENSEBUP00000021078.1"/>
    </source>
</evidence>
<dbReference type="FunFam" id="3.30.160.60:FF:000446">
    <property type="entry name" value="Zinc finger protein"/>
    <property type="match status" value="1"/>
</dbReference>
<dbReference type="FunFam" id="3.30.160.60:FF:000126">
    <property type="entry name" value="Mds1 and evi1 complex locus protein"/>
    <property type="match status" value="1"/>
</dbReference>
<dbReference type="PROSITE" id="PS00028">
    <property type="entry name" value="ZINC_FINGER_C2H2_1"/>
    <property type="match status" value="7"/>
</dbReference>
<dbReference type="PANTHER" id="PTHR16515">
    <property type="entry name" value="PR DOMAIN ZINC FINGER PROTEIN"/>
    <property type="match status" value="1"/>
</dbReference>
<keyword evidence="5" id="KW-0862">Zinc</keyword>
<organism evidence="10 11">
    <name type="scientific">Eptatretus burgeri</name>
    <name type="common">Inshore hagfish</name>
    <dbReference type="NCBI Taxonomy" id="7764"/>
    <lineage>
        <taxon>Eukaryota</taxon>
        <taxon>Metazoa</taxon>
        <taxon>Chordata</taxon>
        <taxon>Craniata</taxon>
        <taxon>Vertebrata</taxon>
        <taxon>Cyclostomata</taxon>
        <taxon>Myxini</taxon>
        <taxon>Myxiniformes</taxon>
        <taxon>Myxinidae</taxon>
        <taxon>Eptatretinae</taxon>
        <taxon>Eptatretus</taxon>
    </lineage>
</organism>
<keyword evidence="2" id="KW-0479">Metal-binding</keyword>
<evidence type="ECO:0000256" key="7">
    <source>
        <dbReference type="PROSITE-ProRule" id="PRU00042"/>
    </source>
</evidence>
<evidence type="ECO:0000256" key="5">
    <source>
        <dbReference type="ARBA" id="ARBA00022833"/>
    </source>
</evidence>
<dbReference type="InterPro" id="IPR050331">
    <property type="entry name" value="Zinc_finger"/>
</dbReference>
<dbReference type="SMART" id="SM00355">
    <property type="entry name" value="ZnF_C2H2"/>
    <property type="match status" value="8"/>
</dbReference>
<feature type="domain" description="C2H2-type" evidence="9">
    <location>
        <begin position="296"/>
        <end position="323"/>
    </location>
</feature>
<dbReference type="FunFam" id="3.30.160.60:FF:000159">
    <property type="entry name" value="Mds1 and evi1 complex locus protein"/>
    <property type="match status" value="1"/>
</dbReference>
<evidence type="ECO:0000256" key="1">
    <source>
        <dbReference type="ARBA" id="ARBA00004123"/>
    </source>
</evidence>
<feature type="region of interest" description="Disordered" evidence="8">
    <location>
        <begin position="370"/>
        <end position="393"/>
    </location>
</feature>
<feature type="domain" description="C2H2-type" evidence="9">
    <location>
        <begin position="211"/>
        <end position="238"/>
    </location>
</feature>
<dbReference type="GeneTree" id="ENSGT00940000157208"/>
<dbReference type="Gene3D" id="3.30.160.60">
    <property type="entry name" value="Classic Zinc Finger"/>
    <property type="match status" value="7"/>
</dbReference>
<name>A0A8C4WZ80_EPTBU</name>
<reference evidence="10" key="2">
    <citation type="submission" date="2025-09" db="UniProtKB">
        <authorList>
            <consortium name="Ensembl"/>
        </authorList>
    </citation>
    <scope>IDENTIFICATION</scope>
</reference>
<protein>
    <recommendedName>
        <fullName evidence="9">C2H2-type domain-containing protein</fullName>
    </recommendedName>
</protein>
<dbReference type="GO" id="GO:0005634">
    <property type="term" value="C:nucleus"/>
    <property type="evidence" value="ECO:0007669"/>
    <property type="project" value="UniProtKB-SubCell"/>
</dbReference>
<evidence type="ECO:0000256" key="3">
    <source>
        <dbReference type="ARBA" id="ARBA00022737"/>
    </source>
</evidence>
<evidence type="ECO:0000313" key="11">
    <source>
        <dbReference type="Proteomes" id="UP000694388"/>
    </source>
</evidence>
<keyword evidence="11" id="KW-1185">Reference proteome</keyword>
<dbReference type="FunFam" id="3.30.160.60:FF:000112">
    <property type="entry name" value="Mds1 and evi1 complex locus protein"/>
    <property type="match status" value="1"/>
</dbReference>
<feature type="domain" description="C2H2-type" evidence="9">
    <location>
        <begin position="607"/>
        <end position="634"/>
    </location>
</feature>
<keyword evidence="3" id="KW-0677">Repeat</keyword>
<evidence type="ECO:0000256" key="4">
    <source>
        <dbReference type="ARBA" id="ARBA00022771"/>
    </source>
</evidence>
<dbReference type="GO" id="GO:0008270">
    <property type="term" value="F:zinc ion binding"/>
    <property type="evidence" value="ECO:0007669"/>
    <property type="project" value="UniProtKB-KW"/>
</dbReference>
<dbReference type="OMA" id="CSERYAR"/>
<keyword evidence="6" id="KW-0539">Nucleus</keyword>
<dbReference type="InterPro" id="IPR036236">
    <property type="entry name" value="Znf_C2H2_sf"/>
</dbReference>
<evidence type="ECO:0000256" key="8">
    <source>
        <dbReference type="SAM" id="MobiDB-lite"/>
    </source>
</evidence>
<evidence type="ECO:0000256" key="2">
    <source>
        <dbReference type="ARBA" id="ARBA00022723"/>
    </source>
</evidence>
<feature type="domain" description="C2H2-type" evidence="9">
    <location>
        <begin position="664"/>
        <end position="691"/>
    </location>
</feature>
<comment type="subcellular location">
    <subcellularLocation>
        <location evidence="1">Nucleus</location>
    </subcellularLocation>
</comment>
<reference evidence="10" key="1">
    <citation type="submission" date="2025-08" db="UniProtKB">
        <authorList>
            <consortium name="Ensembl"/>
        </authorList>
    </citation>
    <scope>IDENTIFICATION</scope>
</reference>
<sequence length="739" mass="82239">MQEVFQLERDGRAASGLVAMRLKGRARKLACGYGAMDTCDETEGQPTEEVTIISDDEDDVNDQTKVVSVPCECDQEVMSGETKSQRNNHSGLLAETRTKVVPLERANMVGRRSNDTLGNPREEAAPHVGEGQDSCWWGWKKMADIEMYPNSGVDPRIDAAGSVSRRVSVGEDVGRVSGSIRNATPTRCCKAVCKKHYSAQSSRGRTENGGFPCQKCPKAFNWRSNLIRHQMAHDGGRPFECAVCAKTFTDPSNLQRHFRSRHGGAHSHCCGDCGKSFATASGLKQHRHVHSSVKPFRCEFCYKSYTQFSNLCRHKRTHTACRQQSICSSCSQSFPSLAALAKHHRFCITTTIVEGKRRFPFSSEHHVANLDALPSSPSSGELAGSDGEASDSTSEQSWKECWPSFVSSPSPIDAISEHSLGQIDSLGPFTCPFEARFTFPFLPAQGLPSYPLGDKTSQSPFPLPRSHYLLPSPSSGFSFSTKVQEKPLDLSTGERKAKAIAFMPDSFLDVSHRLTHNSLVQMKPSSFLYMDPIYRVTETTGLHKEDDFDENFRVLYLQTMSEPVFKNIAAHSTEKPQQIADAAGDSIGSRQHHVSQSRSYHNGKERYSCRFCGKIFPRSANLTRHLRTHTGEQPYRCTYCDRSFSISSNLQRHIRNIHNKERPFRCLLCTRCFGQQTNLERHLRKHAQPTGGILDPSACGLLPSIPTCLQFGGTPAGKDLEQTRPILVLKNHAKEDRTP</sequence>
<evidence type="ECO:0000256" key="6">
    <source>
        <dbReference type="ARBA" id="ARBA00023242"/>
    </source>
</evidence>
<dbReference type="Proteomes" id="UP000694388">
    <property type="component" value="Unplaced"/>
</dbReference>